<evidence type="ECO:0000256" key="6">
    <source>
        <dbReference type="ARBA" id="ARBA00048793"/>
    </source>
</evidence>
<dbReference type="UniPathway" id="UPA00028">
    <property type="reaction ID" value="UER00004"/>
</dbReference>
<dbReference type="InterPro" id="IPR013328">
    <property type="entry name" value="6PGD_dom2"/>
</dbReference>
<dbReference type="PANTHER" id="PTHR21708">
    <property type="entry name" value="PROBABLE 2-DEHYDROPANTOATE 2-REDUCTASE"/>
    <property type="match status" value="1"/>
</dbReference>
<dbReference type="InterPro" id="IPR008927">
    <property type="entry name" value="6-PGluconate_DH-like_C_sf"/>
</dbReference>
<sequence length="337" mass="34535">MSAAAIRNVAIVGAGAIGGWLGTRLGLAGCQVSALARGETLAALRSHGLRLQQGGELLHCAVNASDRAADLGVADLVIVAVKAPALPGIAPAIGPLIGRHTVVLTAMNGVPWWFFEGFGGALKGTPLPVVDPGGAMAAAVPARHLLGGVVHASCSLDAPGLVRHHFGNGLIVGEPSGAPSERAQAVVALLASAGVNATLSAQIQKDIWYKLWGNMTVNPVSALTGATTDRILGDPQVRGFISAVMLEAKAIGERIGIPIDQQPEDRHAVTLKLGAFKTSMLQDVEARRPVELDALVAVVAELGRLTGVPTPFTDALLGLARLQAQTLGLYPQAVQQG</sequence>
<dbReference type="RefSeq" id="WP_166229576.1">
    <property type="nucleotide sequence ID" value="NZ_CP049989.1"/>
</dbReference>
<evidence type="ECO:0000256" key="4">
    <source>
        <dbReference type="ARBA" id="ARBA00022655"/>
    </source>
</evidence>
<keyword evidence="4" id="KW-0566">Pantothenate biosynthesis</keyword>
<dbReference type="AlphaFoldDB" id="A0A6G8ILN3"/>
<dbReference type="PANTHER" id="PTHR21708:SF45">
    <property type="entry name" value="2-DEHYDROPANTOATE 2-REDUCTASE"/>
    <property type="match status" value="1"/>
</dbReference>
<comment type="catalytic activity">
    <reaction evidence="6">
        <text>(R)-pantoate + NADP(+) = 2-dehydropantoate + NADPH + H(+)</text>
        <dbReference type="Rhea" id="RHEA:16233"/>
        <dbReference type="ChEBI" id="CHEBI:11561"/>
        <dbReference type="ChEBI" id="CHEBI:15378"/>
        <dbReference type="ChEBI" id="CHEBI:15980"/>
        <dbReference type="ChEBI" id="CHEBI:57783"/>
        <dbReference type="ChEBI" id="CHEBI:58349"/>
        <dbReference type="EC" id="1.1.1.169"/>
    </reaction>
</comment>
<dbReference type="Proteomes" id="UP000503162">
    <property type="component" value="Chromosome"/>
</dbReference>
<gene>
    <name evidence="9" type="ORF">G9Q37_18515</name>
</gene>
<dbReference type="GO" id="GO:0008677">
    <property type="term" value="F:2-dehydropantoate 2-reductase activity"/>
    <property type="evidence" value="ECO:0007669"/>
    <property type="project" value="UniProtKB-EC"/>
</dbReference>
<dbReference type="Pfam" id="PF02558">
    <property type="entry name" value="ApbA"/>
    <property type="match status" value="1"/>
</dbReference>
<evidence type="ECO:0000256" key="1">
    <source>
        <dbReference type="ARBA" id="ARBA00004994"/>
    </source>
</evidence>
<accession>A0A6G8ILN3</accession>
<dbReference type="InterPro" id="IPR013752">
    <property type="entry name" value="KPA_reductase"/>
</dbReference>
<evidence type="ECO:0000259" key="8">
    <source>
        <dbReference type="Pfam" id="PF08546"/>
    </source>
</evidence>
<dbReference type="EC" id="1.1.1.169" evidence="2"/>
<feature type="domain" description="Ketopantoate reductase C-terminal" evidence="8">
    <location>
        <begin position="203"/>
        <end position="321"/>
    </location>
</feature>
<dbReference type="Gene3D" id="1.10.1040.10">
    <property type="entry name" value="N-(1-d-carboxylethyl)-l-norvaline Dehydrogenase, domain 2"/>
    <property type="match status" value="1"/>
</dbReference>
<evidence type="ECO:0000313" key="10">
    <source>
        <dbReference type="Proteomes" id="UP000503162"/>
    </source>
</evidence>
<dbReference type="KEGG" id="hcz:G9Q37_18515"/>
<protein>
    <recommendedName>
        <fullName evidence="3">2-dehydropantoate 2-reductase</fullName>
        <ecNumber evidence="2">1.1.1.169</ecNumber>
    </recommendedName>
    <alternativeName>
        <fullName evidence="5">Ketopantoate reductase</fullName>
    </alternativeName>
</protein>
<name>A0A6G8ILN3_9BURK</name>
<comment type="pathway">
    <text evidence="1">Cofactor biosynthesis; (R)-pantothenate biosynthesis; (R)-pantoate from 3-methyl-2-oxobutanoate: step 2/2.</text>
</comment>
<dbReference type="Pfam" id="PF08546">
    <property type="entry name" value="ApbA_C"/>
    <property type="match status" value="1"/>
</dbReference>
<dbReference type="SUPFAM" id="SSF51735">
    <property type="entry name" value="NAD(P)-binding Rossmann-fold domains"/>
    <property type="match status" value="1"/>
</dbReference>
<evidence type="ECO:0000256" key="2">
    <source>
        <dbReference type="ARBA" id="ARBA00013014"/>
    </source>
</evidence>
<dbReference type="EMBL" id="CP049989">
    <property type="protein sequence ID" value="QIM54013.1"/>
    <property type="molecule type" value="Genomic_DNA"/>
</dbReference>
<dbReference type="InterPro" id="IPR051402">
    <property type="entry name" value="KPR-Related"/>
</dbReference>
<organism evidence="9 10">
    <name type="scientific">Hydrogenophaga crocea</name>
    <dbReference type="NCBI Taxonomy" id="2716225"/>
    <lineage>
        <taxon>Bacteria</taxon>
        <taxon>Pseudomonadati</taxon>
        <taxon>Pseudomonadota</taxon>
        <taxon>Betaproteobacteria</taxon>
        <taxon>Burkholderiales</taxon>
        <taxon>Comamonadaceae</taxon>
        <taxon>Hydrogenophaga</taxon>
    </lineage>
</organism>
<dbReference type="FunFam" id="1.10.1040.10:FF:000017">
    <property type="entry name" value="2-dehydropantoate 2-reductase"/>
    <property type="match status" value="1"/>
</dbReference>
<feature type="domain" description="Ketopantoate reductase N-terminal" evidence="7">
    <location>
        <begin position="9"/>
        <end position="110"/>
    </location>
</feature>
<dbReference type="Gene3D" id="3.40.50.720">
    <property type="entry name" value="NAD(P)-binding Rossmann-like Domain"/>
    <property type="match status" value="1"/>
</dbReference>
<dbReference type="NCBIfam" id="NF005089">
    <property type="entry name" value="PRK06522.1-4"/>
    <property type="match status" value="1"/>
</dbReference>
<keyword evidence="10" id="KW-1185">Reference proteome</keyword>
<evidence type="ECO:0000256" key="5">
    <source>
        <dbReference type="ARBA" id="ARBA00032024"/>
    </source>
</evidence>
<evidence type="ECO:0000313" key="9">
    <source>
        <dbReference type="EMBL" id="QIM54013.1"/>
    </source>
</evidence>
<evidence type="ECO:0000259" key="7">
    <source>
        <dbReference type="Pfam" id="PF02558"/>
    </source>
</evidence>
<reference evidence="9 10" key="1">
    <citation type="submission" date="2020-03" db="EMBL/GenBank/DDBJ databases">
        <title>Hydrogenophaga sp. nov. isolated from cyanobacterial mat.</title>
        <authorList>
            <person name="Thorat V."/>
            <person name="Kirdat K."/>
            <person name="Tiwarekar B."/>
            <person name="Costa E.D."/>
            <person name="Yadav A."/>
        </authorList>
    </citation>
    <scope>NUCLEOTIDE SEQUENCE [LARGE SCALE GENOMIC DNA]</scope>
    <source>
        <strain evidence="9 10">BA0156</strain>
    </source>
</reference>
<proteinExistence type="predicted"/>
<dbReference type="InterPro" id="IPR036291">
    <property type="entry name" value="NAD(P)-bd_dom_sf"/>
</dbReference>
<evidence type="ECO:0000256" key="3">
    <source>
        <dbReference type="ARBA" id="ARBA00019465"/>
    </source>
</evidence>
<dbReference type="GO" id="GO:0005737">
    <property type="term" value="C:cytoplasm"/>
    <property type="evidence" value="ECO:0007669"/>
    <property type="project" value="TreeGrafter"/>
</dbReference>
<dbReference type="SUPFAM" id="SSF48179">
    <property type="entry name" value="6-phosphogluconate dehydrogenase C-terminal domain-like"/>
    <property type="match status" value="1"/>
</dbReference>
<dbReference type="InterPro" id="IPR013332">
    <property type="entry name" value="KPR_N"/>
</dbReference>
<dbReference type="GO" id="GO:0015940">
    <property type="term" value="P:pantothenate biosynthetic process"/>
    <property type="evidence" value="ECO:0007669"/>
    <property type="project" value="UniProtKB-UniPathway"/>
</dbReference>